<gene>
    <name evidence="1" type="ORF">D3P05_04100</name>
</gene>
<sequence length="183" mass="19943">MTNLPLDKGLRKAVERQRDAICDIDMGERDLLSPEQAGPVSIVERRAIAVYVAALHQERELVDRYLALLAESDGAGPALARVIEAEARRAAAHHPDPHLPAPASRALIGERLAVVFAHIQALLTGDRKGQARTLGWSADALGIVSRIMTLVIFQVRMIAGLRQCALARRNVVPLARKGYSHDV</sequence>
<evidence type="ECO:0000313" key="2">
    <source>
        <dbReference type="Proteomes" id="UP000283587"/>
    </source>
</evidence>
<reference evidence="2" key="1">
    <citation type="submission" date="2018-09" db="EMBL/GenBank/DDBJ databases">
        <title>Paracoccus onubensis nov. sp. a moderate halophilic bacterium isolated from Gruta de las Maravillas (Aracena, Spain).</title>
        <authorList>
            <person name="Jurado V."/>
            <person name="Gutierrez-Patricio S."/>
            <person name="Gonzalez-Pimentel J.L."/>
            <person name="Miller A.Z."/>
            <person name="Laiz L."/>
            <person name="Saiz-Jimenez C."/>
        </authorList>
    </citation>
    <scope>NUCLEOTIDE SEQUENCE [LARGE SCALE GENOMIC DNA]</scope>
    <source>
        <strain evidence="2">DSM 26381</strain>
    </source>
</reference>
<dbReference type="EMBL" id="QZEW01000013">
    <property type="protein sequence ID" value="RJL19909.1"/>
    <property type="molecule type" value="Genomic_DNA"/>
</dbReference>
<proteinExistence type="predicted"/>
<accession>A0A419AAE8</accession>
<name>A0A419AAE8_9RHOB</name>
<dbReference type="AlphaFoldDB" id="A0A419AAE8"/>
<evidence type="ECO:0000313" key="1">
    <source>
        <dbReference type="EMBL" id="RJL19909.1"/>
    </source>
</evidence>
<keyword evidence="2" id="KW-1185">Reference proteome</keyword>
<protein>
    <recommendedName>
        <fullName evidence="3">CMD domain protein</fullName>
    </recommendedName>
</protein>
<organism evidence="1 2">
    <name type="scientific">Paracoccus siganidrum</name>
    <dbReference type="NCBI Taxonomy" id="1276757"/>
    <lineage>
        <taxon>Bacteria</taxon>
        <taxon>Pseudomonadati</taxon>
        <taxon>Pseudomonadota</taxon>
        <taxon>Alphaproteobacteria</taxon>
        <taxon>Rhodobacterales</taxon>
        <taxon>Paracoccaceae</taxon>
        <taxon>Paracoccus</taxon>
    </lineage>
</organism>
<comment type="caution">
    <text evidence="1">The sequence shown here is derived from an EMBL/GenBank/DDBJ whole genome shotgun (WGS) entry which is preliminary data.</text>
</comment>
<evidence type="ECO:0008006" key="3">
    <source>
        <dbReference type="Google" id="ProtNLM"/>
    </source>
</evidence>
<dbReference type="Proteomes" id="UP000283587">
    <property type="component" value="Unassembled WGS sequence"/>
</dbReference>